<reference evidence="1 2" key="1">
    <citation type="submission" date="2024-03" db="EMBL/GenBank/DDBJ databases">
        <title>Adaptation during the transition from Ophiocordyceps entomopathogen to insect associate is accompanied by gene loss and intensified selection.</title>
        <authorList>
            <person name="Ward C.M."/>
            <person name="Onetto C.A."/>
            <person name="Borneman A.R."/>
        </authorList>
    </citation>
    <scope>NUCLEOTIDE SEQUENCE [LARGE SCALE GENOMIC DNA]</scope>
    <source>
        <strain evidence="1">AWRI1</strain>
        <tissue evidence="1">Single Adult Female</tissue>
    </source>
</reference>
<dbReference type="EMBL" id="JBBCAQ010000003">
    <property type="protein sequence ID" value="KAK7604994.1"/>
    <property type="molecule type" value="Genomic_DNA"/>
</dbReference>
<dbReference type="Proteomes" id="UP001367676">
    <property type="component" value="Unassembled WGS sequence"/>
</dbReference>
<protein>
    <submittedName>
        <fullName evidence="1">Uncharacterized protein</fullName>
    </submittedName>
</protein>
<comment type="caution">
    <text evidence="1">The sequence shown here is derived from an EMBL/GenBank/DDBJ whole genome shotgun (WGS) entry which is preliminary data.</text>
</comment>
<dbReference type="AlphaFoldDB" id="A0AAN9U2V3"/>
<keyword evidence="2" id="KW-1185">Reference proteome</keyword>
<name>A0AAN9U2V3_9HEMI</name>
<proteinExistence type="predicted"/>
<accession>A0AAN9U2V3</accession>
<sequence>MPRLRLPAEIAKANIFREASAFGCIGTGDECSSTRPQPQSEKLTFQTSLRASLPPPRHQVGCRVYTACAPLPAPPPAPVSHLMLYDGTR</sequence>
<gene>
    <name evidence="1" type="ORF">V9T40_006180</name>
</gene>
<evidence type="ECO:0000313" key="2">
    <source>
        <dbReference type="Proteomes" id="UP001367676"/>
    </source>
</evidence>
<organism evidence="1 2">
    <name type="scientific">Parthenolecanium corni</name>
    <dbReference type="NCBI Taxonomy" id="536013"/>
    <lineage>
        <taxon>Eukaryota</taxon>
        <taxon>Metazoa</taxon>
        <taxon>Ecdysozoa</taxon>
        <taxon>Arthropoda</taxon>
        <taxon>Hexapoda</taxon>
        <taxon>Insecta</taxon>
        <taxon>Pterygota</taxon>
        <taxon>Neoptera</taxon>
        <taxon>Paraneoptera</taxon>
        <taxon>Hemiptera</taxon>
        <taxon>Sternorrhyncha</taxon>
        <taxon>Coccoidea</taxon>
        <taxon>Coccidae</taxon>
        <taxon>Parthenolecanium</taxon>
    </lineage>
</organism>
<evidence type="ECO:0000313" key="1">
    <source>
        <dbReference type="EMBL" id="KAK7604994.1"/>
    </source>
</evidence>